<evidence type="ECO:0000256" key="2">
    <source>
        <dbReference type="ARBA" id="ARBA00023125"/>
    </source>
</evidence>
<evidence type="ECO:0000259" key="4">
    <source>
        <dbReference type="PROSITE" id="PS50949"/>
    </source>
</evidence>
<dbReference type="PANTHER" id="PTHR38445:SF9">
    <property type="entry name" value="HTH-TYPE TRANSCRIPTIONAL REPRESSOR YTRA"/>
    <property type="match status" value="1"/>
</dbReference>
<dbReference type="SUPFAM" id="SSF46785">
    <property type="entry name" value="Winged helix' DNA-binding domain"/>
    <property type="match status" value="1"/>
</dbReference>
<dbReference type="InterPro" id="IPR000524">
    <property type="entry name" value="Tscrpt_reg_HTH_GntR"/>
</dbReference>
<keyword evidence="1" id="KW-0805">Transcription regulation</keyword>
<dbReference type="PRINTS" id="PR00035">
    <property type="entry name" value="HTHGNTR"/>
</dbReference>
<dbReference type="InterPro" id="IPR036388">
    <property type="entry name" value="WH-like_DNA-bd_sf"/>
</dbReference>
<sequence length="132" mass="14520">MSLQPQLFRVATSSGVPIFRQIIDQVHALIACGTVQSGDMLPSTRELSRELEVNMMTVSKAYSRLEADGVVERVRGRGMRVAAVPVAKSATERKTDFLALVAPTLHRARQLGLSDEQILSVVNKAIKEMSRE</sequence>
<proteinExistence type="predicted"/>
<dbReference type="CDD" id="cd07377">
    <property type="entry name" value="WHTH_GntR"/>
    <property type="match status" value="1"/>
</dbReference>
<dbReference type="SMART" id="SM00345">
    <property type="entry name" value="HTH_GNTR"/>
    <property type="match status" value="1"/>
</dbReference>
<evidence type="ECO:0000256" key="3">
    <source>
        <dbReference type="ARBA" id="ARBA00023163"/>
    </source>
</evidence>
<evidence type="ECO:0000256" key="1">
    <source>
        <dbReference type="ARBA" id="ARBA00023015"/>
    </source>
</evidence>
<keyword evidence="2" id="KW-0238">DNA-binding</keyword>
<dbReference type="Proteomes" id="UP000319908">
    <property type="component" value="Unassembled WGS sequence"/>
</dbReference>
<dbReference type="PANTHER" id="PTHR38445">
    <property type="entry name" value="HTH-TYPE TRANSCRIPTIONAL REPRESSOR YTRA"/>
    <property type="match status" value="1"/>
</dbReference>
<evidence type="ECO:0000313" key="6">
    <source>
        <dbReference type="Proteomes" id="UP000319908"/>
    </source>
</evidence>
<comment type="caution">
    <text evidence="5">The sequence shown here is derived from an EMBL/GenBank/DDBJ whole genome shotgun (WGS) entry which is preliminary data.</text>
</comment>
<dbReference type="RefSeq" id="WP_146409177.1">
    <property type="nucleotide sequence ID" value="NZ_SJPU01000003.1"/>
</dbReference>
<dbReference type="EMBL" id="SJPU01000003">
    <property type="protein sequence ID" value="TWU10795.1"/>
    <property type="molecule type" value="Genomic_DNA"/>
</dbReference>
<protein>
    <submittedName>
        <fullName evidence="5">HTH-type transcriptional repressor YtrA</fullName>
    </submittedName>
</protein>
<keyword evidence="6" id="KW-1185">Reference proteome</keyword>
<keyword evidence="3" id="KW-0804">Transcription</keyword>
<evidence type="ECO:0000313" key="5">
    <source>
        <dbReference type="EMBL" id="TWU10795.1"/>
    </source>
</evidence>
<name>A0A5C6BF43_9BACT</name>
<dbReference type="Pfam" id="PF00392">
    <property type="entry name" value="GntR"/>
    <property type="match status" value="1"/>
</dbReference>
<dbReference type="GO" id="GO:0003677">
    <property type="term" value="F:DNA binding"/>
    <property type="evidence" value="ECO:0007669"/>
    <property type="project" value="UniProtKB-KW"/>
</dbReference>
<feature type="domain" description="HTH gntR-type" evidence="4">
    <location>
        <begin position="16"/>
        <end position="84"/>
    </location>
</feature>
<dbReference type="AlphaFoldDB" id="A0A5C6BF43"/>
<accession>A0A5C6BF43</accession>
<gene>
    <name evidence="5" type="primary">ytrA_3</name>
    <name evidence="5" type="ORF">Poly21_47010</name>
</gene>
<dbReference type="Gene3D" id="1.10.10.10">
    <property type="entry name" value="Winged helix-like DNA-binding domain superfamily/Winged helix DNA-binding domain"/>
    <property type="match status" value="1"/>
</dbReference>
<dbReference type="PROSITE" id="PS50949">
    <property type="entry name" value="HTH_GNTR"/>
    <property type="match status" value="1"/>
</dbReference>
<dbReference type="GO" id="GO:0003700">
    <property type="term" value="F:DNA-binding transcription factor activity"/>
    <property type="evidence" value="ECO:0007669"/>
    <property type="project" value="InterPro"/>
</dbReference>
<reference evidence="5 6" key="1">
    <citation type="journal article" date="2020" name="Antonie Van Leeuwenhoek">
        <title>Rhodopirellula heiligendammensis sp. nov., Rhodopirellula pilleata sp. nov., and Rhodopirellula solitaria sp. nov. isolated from natural or artificial marine surfaces in Northern Germany and California, USA, and emended description of the genus Rhodopirellula.</title>
        <authorList>
            <person name="Kallscheuer N."/>
            <person name="Wiegand S."/>
            <person name="Jogler M."/>
            <person name="Boedeker C."/>
            <person name="Peeters S.H."/>
            <person name="Rast P."/>
            <person name="Heuer A."/>
            <person name="Jetten M.S.M."/>
            <person name="Rohde M."/>
            <person name="Jogler C."/>
        </authorList>
    </citation>
    <scope>NUCLEOTIDE SEQUENCE [LARGE SCALE GENOMIC DNA]</scope>
    <source>
        <strain evidence="5 6">Poly21</strain>
    </source>
</reference>
<dbReference type="InterPro" id="IPR036390">
    <property type="entry name" value="WH_DNA-bd_sf"/>
</dbReference>
<dbReference type="OrthoDB" id="9808770at2"/>
<organism evidence="5 6">
    <name type="scientific">Allorhodopirellula heiligendammensis</name>
    <dbReference type="NCBI Taxonomy" id="2714739"/>
    <lineage>
        <taxon>Bacteria</taxon>
        <taxon>Pseudomonadati</taxon>
        <taxon>Planctomycetota</taxon>
        <taxon>Planctomycetia</taxon>
        <taxon>Pirellulales</taxon>
        <taxon>Pirellulaceae</taxon>
        <taxon>Allorhodopirellula</taxon>
    </lineage>
</organism>